<protein>
    <submittedName>
        <fullName evidence="5">M23 family peptidase</fullName>
    </submittedName>
</protein>
<dbReference type="GO" id="GO:0004222">
    <property type="term" value="F:metalloendopeptidase activity"/>
    <property type="evidence" value="ECO:0007669"/>
    <property type="project" value="TreeGrafter"/>
</dbReference>
<dbReference type="CDD" id="cd12797">
    <property type="entry name" value="M23_peptidase"/>
    <property type="match status" value="1"/>
</dbReference>
<sequence length="383" mass="40294">MAEGTPLVKEQDADKPAVGEGALSRPDHPDRADRVDRRPRQRGPGLFTLVVMPSLVAVAGVSTFLALRSDHLSPGPSGGAGVTETVGGKVNGSYVPWLRKATRDCPVVTPAVLAAQIDQLSGWNDDTPSVSRQGIARFTDAQWKKWGRDDNGSGRSSPRDPVDAIMALGRQDCSLAREVTALRTRGTVNGDLVDLTLAAHTVGTDAVARAGRVPAAARDVLDEVEARLAQYESLVRQNPEATEVPTASALMSAPLRTPTVTSAFGRREHPLTGVTKLHTGVDFGGPQGALVSAARSGRVEFAGMTPAYGNRVVIHHGTIAGKRLETTYSHLSAIQVVPGQSVSVGSPVGRVGSTGLSTGPHLHFEVLLDGQYVDPMPWLTPTG</sequence>
<dbReference type="InterPro" id="IPR016047">
    <property type="entry name" value="M23ase_b-sheet_dom"/>
</dbReference>
<evidence type="ECO:0000256" key="2">
    <source>
        <dbReference type="SAM" id="MobiDB-lite"/>
    </source>
</evidence>
<feature type="region of interest" description="Disordered" evidence="2">
    <location>
        <begin position="1"/>
        <end position="41"/>
    </location>
</feature>
<dbReference type="EMBL" id="CP034539">
    <property type="protein sequence ID" value="AZQ38556.1"/>
    <property type="molecule type" value="Genomic_DNA"/>
</dbReference>
<keyword evidence="3" id="KW-1133">Transmembrane helix</keyword>
<dbReference type="OrthoDB" id="9815778at2"/>
<feature type="compositionally biased region" description="Basic and acidic residues" evidence="2">
    <location>
        <begin position="25"/>
        <end position="38"/>
    </location>
</feature>
<evidence type="ECO:0000256" key="1">
    <source>
        <dbReference type="ARBA" id="ARBA00022729"/>
    </source>
</evidence>
<dbReference type="InterPro" id="IPR023346">
    <property type="entry name" value="Lysozyme-like_dom_sf"/>
</dbReference>
<dbReference type="SUPFAM" id="SSF51261">
    <property type="entry name" value="Duplicated hybrid motif"/>
    <property type="match status" value="1"/>
</dbReference>
<dbReference type="KEGG" id="scya:EJ357_38100"/>
<keyword evidence="3" id="KW-0472">Membrane</keyword>
<dbReference type="Proteomes" id="UP000280298">
    <property type="component" value="Chromosome"/>
</dbReference>
<keyword evidence="6" id="KW-1185">Reference proteome</keyword>
<dbReference type="InterPro" id="IPR011055">
    <property type="entry name" value="Dup_hybrid_motif"/>
</dbReference>
<keyword evidence="1" id="KW-0732">Signal</keyword>
<dbReference type="InterPro" id="IPR050570">
    <property type="entry name" value="Cell_wall_metabolism_enzyme"/>
</dbReference>
<proteinExistence type="predicted"/>
<feature type="transmembrane region" description="Helical" evidence="3">
    <location>
        <begin position="46"/>
        <end position="67"/>
    </location>
</feature>
<feature type="domain" description="M23ase beta-sheet core" evidence="4">
    <location>
        <begin position="277"/>
        <end position="375"/>
    </location>
</feature>
<dbReference type="PANTHER" id="PTHR21666">
    <property type="entry name" value="PEPTIDASE-RELATED"/>
    <property type="match status" value="1"/>
</dbReference>
<evidence type="ECO:0000256" key="3">
    <source>
        <dbReference type="SAM" id="Phobius"/>
    </source>
</evidence>
<keyword evidence="3" id="KW-0812">Transmembrane</keyword>
<dbReference type="PANTHER" id="PTHR21666:SF289">
    <property type="entry name" value="L-ALA--D-GLU ENDOPEPTIDASE"/>
    <property type="match status" value="1"/>
</dbReference>
<dbReference type="Gene3D" id="2.70.70.10">
    <property type="entry name" value="Glucose Permease (Domain IIA)"/>
    <property type="match status" value="1"/>
</dbReference>
<evidence type="ECO:0000313" key="5">
    <source>
        <dbReference type="EMBL" id="AZQ38556.1"/>
    </source>
</evidence>
<organism evidence="5 6">
    <name type="scientific">Streptomyces cyaneochromogenes</name>
    <dbReference type="NCBI Taxonomy" id="2496836"/>
    <lineage>
        <taxon>Bacteria</taxon>
        <taxon>Bacillati</taxon>
        <taxon>Actinomycetota</taxon>
        <taxon>Actinomycetes</taxon>
        <taxon>Kitasatosporales</taxon>
        <taxon>Streptomycetaceae</taxon>
        <taxon>Streptomyces</taxon>
    </lineage>
</organism>
<gene>
    <name evidence="5" type="ORF">EJ357_38100</name>
</gene>
<accession>A0A3S9MH85</accession>
<dbReference type="AlphaFoldDB" id="A0A3S9MH85"/>
<evidence type="ECO:0000259" key="4">
    <source>
        <dbReference type="Pfam" id="PF01551"/>
    </source>
</evidence>
<dbReference type="Gene3D" id="1.10.530.10">
    <property type="match status" value="1"/>
</dbReference>
<dbReference type="SUPFAM" id="SSF53955">
    <property type="entry name" value="Lysozyme-like"/>
    <property type="match status" value="1"/>
</dbReference>
<evidence type="ECO:0000313" key="6">
    <source>
        <dbReference type="Proteomes" id="UP000280298"/>
    </source>
</evidence>
<name>A0A3S9MH85_9ACTN</name>
<reference evidence="5 6" key="1">
    <citation type="journal article" date="2019" name="Int. J. Syst. Evol. Microbiol.">
        <title>Streptomyces cyaneochromogenes sp. nov., a blue pigment-producing actinomycete from manganese-contaminated soil.</title>
        <authorList>
            <person name="Tang X."/>
            <person name="Zhao J."/>
            <person name="Li K."/>
            <person name="Chen Z."/>
            <person name="Sun Y."/>
            <person name="Gao J."/>
        </authorList>
    </citation>
    <scope>NUCLEOTIDE SEQUENCE [LARGE SCALE GENOMIC DNA]</scope>
    <source>
        <strain evidence="5 6">MK-45</strain>
    </source>
</reference>
<dbReference type="Pfam" id="PF01551">
    <property type="entry name" value="Peptidase_M23"/>
    <property type="match status" value="1"/>
</dbReference>